<keyword evidence="3" id="KW-1185">Reference proteome</keyword>
<gene>
    <name evidence="2" type="ORF">Mal4_58100</name>
</gene>
<dbReference type="InterPro" id="IPR036866">
    <property type="entry name" value="RibonucZ/Hydroxyglut_hydro"/>
</dbReference>
<dbReference type="Gene3D" id="3.60.15.10">
    <property type="entry name" value="Ribonuclease Z/Hydroxyacylglutathione hydrolase-like"/>
    <property type="match status" value="1"/>
</dbReference>
<dbReference type="RefSeq" id="WP_197443921.1">
    <property type="nucleotide sequence ID" value="NZ_CP036275.1"/>
</dbReference>
<dbReference type="InterPro" id="IPR024884">
    <property type="entry name" value="NAPE-PLD"/>
</dbReference>
<accession>A0A517ZG72</accession>
<dbReference type="GO" id="GO:0070290">
    <property type="term" value="F:N-acylphosphatidylethanolamine-specific phospholipase D activity"/>
    <property type="evidence" value="ECO:0007669"/>
    <property type="project" value="InterPro"/>
</dbReference>
<dbReference type="GO" id="GO:0005737">
    <property type="term" value="C:cytoplasm"/>
    <property type="evidence" value="ECO:0007669"/>
    <property type="project" value="TreeGrafter"/>
</dbReference>
<dbReference type="KEGG" id="mri:Mal4_58100"/>
<dbReference type="PIRSF" id="PIRSF038896">
    <property type="entry name" value="NAPE-PLD"/>
    <property type="match status" value="1"/>
</dbReference>
<protein>
    <submittedName>
        <fullName evidence="2">Metal-dependent hydrolase</fullName>
    </submittedName>
</protein>
<dbReference type="AlphaFoldDB" id="A0A517ZG72"/>
<dbReference type="PANTHER" id="PTHR15032">
    <property type="entry name" value="N-ACYL-PHOSPHATIDYLETHANOLAMINE-HYDROLYZING PHOSPHOLIPASE D"/>
    <property type="match status" value="1"/>
</dbReference>
<evidence type="ECO:0000313" key="2">
    <source>
        <dbReference type="EMBL" id="QDU41442.1"/>
    </source>
</evidence>
<reference evidence="2 3" key="1">
    <citation type="submission" date="2019-02" db="EMBL/GenBank/DDBJ databases">
        <title>Deep-cultivation of Planctomycetes and their phenomic and genomic characterization uncovers novel biology.</title>
        <authorList>
            <person name="Wiegand S."/>
            <person name="Jogler M."/>
            <person name="Boedeker C."/>
            <person name="Pinto D."/>
            <person name="Vollmers J."/>
            <person name="Rivas-Marin E."/>
            <person name="Kohn T."/>
            <person name="Peeters S.H."/>
            <person name="Heuer A."/>
            <person name="Rast P."/>
            <person name="Oberbeckmann S."/>
            <person name="Bunk B."/>
            <person name="Jeske O."/>
            <person name="Meyerdierks A."/>
            <person name="Storesund J.E."/>
            <person name="Kallscheuer N."/>
            <person name="Luecker S."/>
            <person name="Lage O.M."/>
            <person name="Pohl T."/>
            <person name="Merkel B.J."/>
            <person name="Hornburger P."/>
            <person name="Mueller R.-W."/>
            <person name="Bruemmer F."/>
            <person name="Labrenz M."/>
            <person name="Spormann A.M."/>
            <person name="Op den Camp H."/>
            <person name="Overmann J."/>
            <person name="Amann R."/>
            <person name="Jetten M.S.M."/>
            <person name="Mascher T."/>
            <person name="Medema M.H."/>
            <person name="Devos D.P."/>
            <person name="Kaster A.-K."/>
            <person name="Ovreas L."/>
            <person name="Rohde M."/>
            <person name="Galperin M.Y."/>
            <person name="Jogler C."/>
        </authorList>
    </citation>
    <scope>NUCLEOTIDE SEQUENCE [LARGE SCALE GENOMIC DNA]</scope>
    <source>
        <strain evidence="2 3">Mal4</strain>
    </source>
</reference>
<sequence>MHYEDARSWQAPPAPTLPWPVVGKLLGRSSKCPPGPPAPVVAPDLSLIHAADGPPRWTWLGHSSFLLQIAGQGILIDPVFSSAIGSRCRRHVPPGLSWQQLPSIGTVLITRSRPDHLDPATIARLPRSATVLVPRGLGPWFCRRRFDCVIELDWWDRVRVGRLQYTFVPAGRGSRASLLHSPWLQGGGFVLESEETSVYHAGDCRWSEGFEPIGRRFPDLDAALLPVGGDRSAWRHRPQRPTPAEVCHAFLQTGARRLVPMRWGTFQLCSEPLSAPVEQLRLHCREQPFPAGRELHVPAIGACVPLV</sequence>
<dbReference type="SUPFAM" id="SSF56281">
    <property type="entry name" value="Metallo-hydrolase/oxidoreductase"/>
    <property type="match status" value="1"/>
</dbReference>
<dbReference type="GO" id="GO:0008270">
    <property type="term" value="F:zinc ion binding"/>
    <property type="evidence" value="ECO:0007669"/>
    <property type="project" value="InterPro"/>
</dbReference>
<name>A0A517ZG72_9PLAN</name>
<evidence type="ECO:0000313" key="3">
    <source>
        <dbReference type="Proteomes" id="UP000320496"/>
    </source>
</evidence>
<dbReference type="PANTHER" id="PTHR15032:SF36">
    <property type="entry name" value="METALLO-BETA-LACTAMASE DOMAIN-CONTAINING PROTEIN"/>
    <property type="match status" value="1"/>
</dbReference>
<keyword evidence="2" id="KW-0378">Hydrolase</keyword>
<dbReference type="EMBL" id="CP036275">
    <property type="protein sequence ID" value="QDU41442.1"/>
    <property type="molecule type" value="Genomic_DNA"/>
</dbReference>
<evidence type="ECO:0000259" key="1">
    <source>
        <dbReference type="Pfam" id="PF12706"/>
    </source>
</evidence>
<organism evidence="2 3">
    <name type="scientific">Maioricimonas rarisocia</name>
    <dbReference type="NCBI Taxonomy" id="2528026"/>
    <lineage>
        <taxon>Bacteria</taxon>
        <taxon>Pseudomonadati</taxon>
        <taxon>Planctomycetota</taxon>
        <taxon>Planctomycetia</taxon>
        <taxon>Planctomycetales</taxon>
        <taxon>Planctomycetaceae</taxon>
        <taxon>Maioricimonas</taxon>
    </lineage>
</organism>
<dbReference type="InterPro" id="IPR001279">
    <property type="entry name" value="Metallo-B-lactamas"/>
</dbReference>
<feature type="domain" description="Metallo-beta-lactamase" evidence="1">
    <location>
        <begin position="74"/>
        <end position="261"/>
    </location>
</feature>
<dbReference type="Proteomes" id="UP000320496">
    <property type="component" value="Chromosome"/>
</dbReference>
<dbReference type="Pfam" id="PF12706">
    <property type="entry name" value="Lactamase_B_2"/>
    <property type="match status" value="1"/>
</dbReference>
<proteinExistence type="predicted"/>